<dbReference type="EMBL" id="CAJJDN010000398">
    <property type="protein sequence ID" value="CAD8131183.1"/>
    <property type="molecule type" value="Genomic_DNA"/>
</dbReference>
<evidence type="ECO:0000313" key="3">
    <source>
        <dbReference type="Proteomes" id="UP000692954"/>
    </source>
</evidence>
<evidence type="ECO:0000313" key="2">
    <source>
        <dbReference type="EMBL" id="CAD8131183.1"/>
    </source>
</evidence>
<name>A0A8S1RV09_9CILI</name>
<gene>
    <name evidence="2" type="ORF">PSON_ATCC_30995.1.T3980006</name>
</gene>
<dbReference type="Proteomes" id="UP000692954">
    <property type="component" value="Unassembled WGS sequence"/>
</dbReference>
<keyword evidence="1" id="KW-0812">Transmembrane</keyword>
<dbReference type="AlphaFoldDB" id="A0A8S1RV09"/>
<dbReference type="OrthoDB" id="421226at2759"/>
<comment type="caution">
    <text evidence="2">The sequence shown here is derived from an EMBL/GenBank/DDBJ whole genome shotgun (WGS) entry which is preliminary data.</text>
</comment>
<organism evidence="2 3">
    <name type="scientific">Paramecium sonneborni</name>
    <dbReference type="NCBI Taxonomy" id="65129"/>
    <lineage>
        <taxon>Eukaryota</taxon>
        <taxon>Sar</taxon>
        <taxon>Alveolata</taxon>
        <taxon>Ciliophora</taxon>
        <taxon>Intramacronucleata</taxon>
        <taxon>Oligohymenophorea</taxon>
        <taxon>Peniculida</taxon>
        <taxon>Parameciidae</taxon>
        <taxon>Paramecium</taxon>
    </lineage>
</organism>
<evidence type="ECO:0008006" key="4">
    <source>
        <dbReference type="Google" id="ProtNLM"/>
    </source>
</evidence>
<keyword evidence="1" id="KW-0472">Membrane</keyword>
<keyword evidence="1" id="KW-1133">Transmembrane helix</keyword>
<feature type="transmembrane region" description="Helical" evidence="1">
    <location>
        <begin position="116"/>
        <end position="137"/>
    </location>
</feature>
<feature type="transmembrane region" description="Helical" evidence="1">
    <location>
        <begin position="30"/>
        <end position="50"/>
    </location>
</feature>
<keyword evidence="3" id="KW-1185">Reference proteome</keyword>
<evidence type="ECO:0000256" key="1">
    <source>
        <dbReference type="SAM" id="Phobius"/>
    </source>
</evidence>
<accession>A0A8S1RV09</accession>
<sequence>MLQSIGLTMTKVGYGDITTKNDEELLINNLIMSIGSIVFAYSANIIRILVTNILKSQQTISLINKIYVYLQRKSEQNDDQVGDFFHQLNQQLQEELRFRCKIYDQYLFQFFNKRFILIYGRISCFTIIFQLKVFIYLIQNKLILFQILIQMISLIITKRSIKIYQNENLQKKTHKQFQRIAFLFRNINNYCNLSGFSRVLKIRRQVFLEYMKNYSDDQEKYQVKRKQILFGDQNSLLLQRFSCQSNTRIISDCKYIIQSNKKGQKEIPAYRSKLVQELISQSIKIRLKKYLYISN</sequence>
<proteinExistence type="predicted"/>
<reference evidence="2" key="1">
    <citation type="submission" date="2021-01" db="EMBL/GenBank/DDBJ databases">
        <authorList>
            <consortium name="Genoscope - CEA"/>
            <person name="William W."/>
        </authorList>
    </citation>
    <scope>NUCLEOTIDE SEQUENCE</scope>
</reference>
<protein>
    <recommendedName>
        <fullName evidence="4">Potassium channel domain-containing protein</fullName>
    </recommendedName>
</protein>